<evidence type="ECO:0000256" key="4">
    <source>
        <dbReference type="ARBA" id="ARBA00022729"/>
    </source>
</evidence>
<evidence type="ECO:0000256" key="1">
    <source>
        <dbReference type="ARBA" id="ARBA00004196"/>
    </source>
</evidence>
<evidence type="ECO:0000256" key="8">
    <source>
        <dbReference type="SAM" id="Coils"/>
    </source>
</evidence>
<evidence type="ECO:0000313" key="11">
    <source>
        <dbReference type="EMBL" id="RAW15824.1"/>
    </source>
</evidence>
<accession>A0A329QTS1</accession>
<dbReference type="PROSITE" id="PS50983">
    <property type="entry name" value="FE_B12_PBP"/>
    <property type="match status" value="1"/>
</dbReference>
<dbReference type="EMBL" id="QEVW01000006">
    <property type="protein sequence ID" value="RAW15824.1"/>
    <property type="molecule type" value="Genomic_DNA"/>
</dbReference>
<dbReference type="AlphaFoldDB" id="A0A329QTS1"/>
<dbReference type="Gene3D" id="3.40.50.1980">
    <property type="entry name" value="Nitrogenase molybdenum iron protein domain"/>
    <property type="match status" value="2"/>
</dbReference>
<comment type="caution">
    <text evidence="11">The sequence shown here is derived from an EMBL/GenBank/DDBJ whole genome shotgun (WGS) entry which is preliminary data.</text>
</comment>
<dbReference type="SUPFAM" id="SSF46689">
    <property type="entry name" value="Homeodomain-like"/>
    <property type="match status" value="2"/>
</dbReference>
<keyword evidence="8" id="KW-0175">Coiled coil</keyword>
<keyword evidence="6" id="KW-0238">DNA-binding</keyword>
<dbReference type="Pfam" id="PF12833">
    <property type="entry name" value="HTH_18"/>
    <property type="match status" value="1"/>
</dbReference>
<dbReference type="InterPro" id="IPR002491">
    <property type="entry name" value="ABC_transptr_periplasmic_BD"/>
</dbReference>
<dbReference type="PROSITE" id="PS00041">
    <property type="entry name" value="HTH_ARAC_FAMILY_1"/>
    <property type="match status" value="1"/>
</dbReference>
<dbReference type="InterPro" id="IPR051313">
    <property type="entry name" value="Bact_iron-sidero_bind"/>
</dbReference>
<feature type="domain" description="HTH araC/xylS-type" evidence="9">
    <location>
        <begin position="181"/>
        <end position="279"/>
    </location>
</feature>
<keyword evidence="4" id="KW-0732">Signal</keyword>
<dbReference type="GO" id="GO:0043565">
    <property type="term" value="F:sequence-specific DNA binding"/>
    <property type="evidence" value="ECO:0007669"/>
    <property type="project" value="InterPro"/>
</dbReference>
<dbReference type="Pfam" id="PF01497">
    <property type="entry name" value="Peripla_BP_2"/>
    <property type="match status" value="1"/>
</dbReference>
<dbReference type="GO" id="GO:0030288">
    <property type="term" value="C:outer membrane-bounded periplasmic space"/>
    <property type="evidence" value="ECO:0007669"/>
    <property type="project" value="TreeGrafter"/>
</dbReference>
<comment type="similarity">
    <text evidence="2">Belongs to the bacterial solute-binding protein 8 family.</text>
</comment>
<keyword evidence="3" id="KW-0813">Transport</keyword>
<evidence type="ECO:0000259" key="10">
    <source>
        <dbReference type="PROSITE" id="PS50983"/>
    </source>
</evidence>
<evidence type="ECO:0000313" key="12">
    <source>
        <dbReference type="Proteomes" id="UP000250642"/>
    </source>
</evidence>
<protein>
    <recommendedName>
        <fullName evidence="13">ABC-type Fe3+-hydroxamate transport system substrate-binding protein</fullName>
    </recommendedName>
</protein>
<evidence type="ECO:0000259" key="9">
    <source>
        <dbReference type="PROSITE" id="PS01124"/>
    </source>
</evidence>
<dbReference type="Proteomes" id="UP000250642">
    <property type="component" value="Unassembled WGS sequence"/>
</dbReference>
<dbReference type="PANTHER" id="PTHR30532:SF26">
    <property type="entry name" value="IRON(3+)-HYDROXAMATE-BINDING PROTEIN FHUD"/>
    <property type="match status" value="1"/>
</dbReference>
<name>A0A329QTS1_9BACL</name>
<feature type="domain" description="Fe/B12 periplasmic-binding" evidence="10">
    <location>
        <begin position="282"/>
        <end position="546"/>
    </location>
</feature>
<dbReference type="InterPro" id="IPR018060">
    <property type="entry name" value="HTH_AraC"/>
</dbReference>
<proteinExistence type="inferred from homology"/>
<organism evidence="11 12">
    <name type="scientific">Paenibacillus taichungensis</name>
    <dbReference type="NCBI Taxonomy" id="484184"/>
    <lineage>
        <taxon>Bacteria</taxon>
        <taxon>Bacillati</taxon>
        <taxon>Bacillota</taxon>
        <taxon>Bacilli</taxon>
        <taxon>Bacillales</taxon>
        <taxon>Paenibacillaceae</taxon>
        <taxon>Paenibacillus</taxon>
    </lineage>
</organism>
<dbReference type="SUPFAM" id="SSF53807">
    <property type="entry name" value="Helical backbone' metal receptor"/>
    <property type="match status" value="1"/>
</dbReference>
<reference evidence="11 12" key="1">
    <citation type="submission" date="2018-04" db="EMBL/GenBank/DDBJ databases">
        <title>Paenibacillus taichungensis Genome sequencing and assembly.</title>
        <authorList>
            <person name="Xu J."/>
            <person name="Rensing C."/>
            <person name="Mazhar H.S."/>
        </authorList>
    </citation>
    <scope>NUCLEOTIDE SEQUENCE [LARGE SCALE GENOMIC DNA]</scope>
    <source>
        <strain evidence="11 12">NC1</strain>
    </source>
</reference>
<gene>
    <name evidence="11" type="ORF">DC345_09940</name>
</gene>
<dbReference type="PANTHER" id="PTHR30532">
    <property type="entry name" value="IRON III DICITRATE-BINDING PERIPLASMIC PROTEIN"/>
    <property type="match status" value="1"/>
</dbReference>
<dbReference type="Gene3D" id="1.10.10.60">
    <property type="entry name" value="Homeodomain-like"/>
    <property type="match status" value="2"/>
</dbReference>
<dbReference type="PROSITE" id="PS01124">
    <property type="entry name" value="HTH_ARAC_FAMILY_2"/>
    <property type="match status" value="1"/>
</dbReference>
<evidence type="ECO:0000256" key="2">
    <source>
        <dbReference type="ARBA" id="ARBA00008814"/>
    </source>
</evidence>
<dbReference type="InterPro" id="IPR009057">
    <property type="entry name" value="Homeodomain-like_sf"/>
</dbReference>
<keyword evidence="5" id="KW-0805">Transcription regulation</keyword>
<dbReference type="SMART" id="SM00342">
    <property type="entry name" value="HTH_ARAC"/>
    <property type="match status" value="1"/>
</dbReference>
<dbReference type="GO" id="GO:0003700">
    <property type="term" value="F:DNA-binding transcription factor activity"/>
    <property type="evidence" value="ECO:0007669"/>
    <property type="project" value="InterPro"/>
</dbReference>
<sequence>MSNLDLSFHKSSVNNPGRLQQITTVPPAMFKLCHLVQLHDREAFSSIDELWSSKHVLYVITSGQARLISSNGQLMVNTGSAVVRQAGTLLQHESKRGSLSPVQGIAMAFDFADNEQRLWPFGHPVPVTSRLIAELISELVQSSSKRVESGPFKPHMLFYQLLDMLRDHAVRLAHEDHSWLDIVLVRIHERVTHSFTREQLAKEVNVSPEHFSREFKKYTGLTFVEYVTRLRIRIAQEHLLFANPTLHELAQLTGYRDTFYLSRKFKQTVGCAPTLYRKTPKKIVSLTYNYTASLLALGHIPHLGAVAGWMKNRLIENGQDQFDQCYEHDLINHPDLISDSRPDVILGYAPHSGMDELRQIAPTILMPFEELDWQEQLIHLGRITGLEVKARALLDQYDALQQEANRTLDQIMGERGSAVCIFMIGESGAYIYGHGWGRASHILYQSLGFAPPARMEKDGQLLTGYIHVPLNEIHLYAADHIFIDYAREPSEQDAVDKLFAQEAWNNLSAVREGQLYEIEANMFYGFDPISIMEQLQHIMHQLTSHLSMH</sequence>
<dbReference type="InterPro" id="IPR018062">
    <property type="entry name" value="HTH_AraC-typ_CS"/>
</dbReference>
<keyword evidence="7" id="KW-0804">Transcription</keyword>
<dbReference type="GO" id="GO:1901678">
    <property type="term" value="P:iron coordination entity transport"/>
    <property type="evidence" value="ECO:0007669"/>
    <property type="project" value="UniProtKB-ARBA"/>
</dbReference>
<evidence type="ECO:0008006" key="13">
    <source>
        <dbReference type="Google" id="ProtNLM"/>
    </source>
</evidence>
<feature type="coiled-coil region" evidence="8">
    <location>
        <begin position="383"/>
        <end position="410"/>
    </location>
</feature>
<evidence type="ECO:0000256" key="3">
    <source>
        <dbReference type="ARBA" id="ARBA00022448"/>
    </source>
</evidence>
<evidence type="ECO:0000256" key="7">
    <source>
        <dbReference type="ARBA" id="ARBA00023163"/>
    </source>
</evidence>
<comment type="subcellular location">
    <subcellularLocation>
        <location evidence="1">Cell envelope</location>
    </subcellularLocation>
</comment>
<evidence type="ECO:0000256" key="6">
    <source>
        <dbReference type="ARBA" id="ARBA00023125"/>
    </source>
</evidence>
<dbReference type="RefSeq" id="WP_113052954.1">
    <property type="nucleotide sequence ID" value="NZ_QEVW01000006.1"/>
</dbReference>
<evidence type="ECO:0000256" key="5">
    <source>
        <dbReference type="ARBA" id="ARBA00023015"/>
    </source>
</evidence>